<dbReference type="Gene3D" id="2.20.25.530">
    <property type="match status" value="1"/>
</dbReference>
<proteinExistence type="predicted"/>
<dbReference type="GO" id="GO:0032299">
    <property type="term" value="C:ribonuclease H2 complex"/>
    <property type="evidence" value="ECO:0007669"/>
    <property type="project" value="InterPro"/>
</dbReference>
<dbReference type="GO" id="GO:0006401">
    <property type="term" value="P:RNA catabolic process"/>
    <property type="evidence" value="ECO:0007669"/>
    <property type="project" value="TreeGrafter"/>
</dbReference>
<reference evidence="2" key="1">
    <citation type="submission" date="2020-05" db="EMBL/GenBank/DDBJ databases">
        <title>Phylogenomic resolution of chytrid fungi.</title>
        <authorList>
            <person name="Stajich J.E."/>
            <person name="Amses K."/>
            <person name="Simmons R."/>
            <person name="Seto K."/>
            <person name="Myers J."/>
            <person name="Bonds A."/>
            <person name="Quandt C.A."/>
            <person name="Barry K."/>
            <person name="Liu P."/>
            <person name="Grigoriev I."/>
            <person name="Longcore J.E."/>
            <person name="James T.Y."/>
        </authorList>
    </citation>
    <scope>NUCLEOTIDE SEQUENCE</scope>
    <source>
        <strain evidence="2">PLAUS21</strain>
    </source>
</reference>
<dbReference type="CDD" id="cd09270">
    <property type="entry name" value="RNase_H2-B"/>
    <property type="match status" value="1"/>
</dbReference>
<dbReference type="GO" id="GO:0005654">
    <property type="term" value="C:nucleoplasm"/>
    <property type="evidence" value="ECO:0007669"/>
    <property type="project" value="TreeGrafter"/>
</dbReference>
<sequence>MSRITILPQYQTLEQEPKVIRLNHPHGFEAQFIITDRGLLQHQSFKNELSSFVVGNTIIENGDLNVATPYDPLYLMIPVLMKSNDRFCTLEDILHEQGELAELSKLPNFEERLKIICDQQHFFRISNDKLLEWLLTKVDKLIGKMPEMGILGTFVSPEAGDLEKKEFAYNVLADNLNAEVSKKLFSRLGLQELKENQPNYYQEVIKKKAIDEIERPAKKPKVATRKPIANTSRNLKIDSFFKKVAKPA</sequence>
<feature type="domain" description="Ribonuclease H2 subunit B wHTH" evidence="1">
    <location>
        <begin position="74"/>
        <end position="142"/>
    </location>
</feature>
<evidence type="ECO:0000313" key="2">
    <source>
        <dbReference type="EMBL" id="KAJ3260622.1"/>
    </source>
</evidence>
<evidence type="ECO:0000259" key="1">
    <source>
        <dbReference type="Pfam" id="PF09468"/>
    </source>
</evidence>
<dbReference type="Gene3D" id="1.10.20.120">
    <property type="match status" value="1"/>
</dbReference>
<keyword evidence="3" id="KW-1185">Reference proteome</keyword>
<protein>
    <recommendedName>
        <fullName evidence="1">Ribonuclease H2 subunit B wHTH domain-containing protein</fullName>
    </recommendedName>
</protein>
<dbReference type="AlphaFoldDB" id="A0AAD5Y5I9"/>
<dbReference type="Proteomes" id="UP001210925">
    <property type="component" value="Unassembled WGS sequence"/>
</dbReference>
<dbReference type="EMBL" id="JADGKB010000010">
    <property type="protein sequence ID" value="KAJ3260622.1"/>
    <property type="molecule type" value="Genomic_DNA"/>
</dbReference>
<comment type="caution">
    <text evidence="2">The sequence shown here is derived from an EMBL/GenBank/DDBJ whole genome shotgun (WGS) entry which is preliminary data.</text>
</comment>
<gene>
    <name evidence="2" type="ORF">HK103_000232</name>
</gene>
<organism evidence="2 3">
    <name type="scientific">Boothiomyces macroporosus</name>
    <dbReference type="NCBI Taxonomy" id="261099"/>
    <lineage>
        <taxon>Eukaryota</taxon>
        <taxon>Fungi</taxon>
        <taxon>Fungi incertae sedis</taxon>
        <taxon>Chytridiomycota</taxon>
        <taxon>Chytridiomycota incertae sedis</taxon>
        <taxon>Chytridiomycetes</taxon>
        <taxon>Rhizophydiales</taxon>
        <taxon>Terramycetaceae</taxon>
        <taxon>Boothiomyces</taxon>
    </lineage>
</organism>
<name>A0AAD5Y5I9_9FUNG</name>
<dbReference type="PANTHER" id="PTHR13383:SF11">
    <property type="entry name" value="RIBONUCLEASE H2 SUBUNIT B"/>
    <property type="match status" value="1"/>
</dbReference>
<accession>A0AAD5Y5I9</accession>
<evidence type="ECO:0000313" key="3">
    <source>
        <dbReference type="Proteomes" id="UP001210925"/>
    </source>
</evidence>
<dbReference type="Pfam" id="PF09468">
    <property type="entry name" value="RNase_H2-Ydr279"/>
    <property type="match status" value="1"/>
</dbReference>
<dbReference type="InterPro" id="IPR040456">
    <property type="entry name" value="RNase_H2_suB"/>
</dbReference>
<dbReference type="PANTHER" id="PTHR13383">
    <property type="entry name" value="RIBONUCLEASE H2 SUBUNIT B"/>
    <property type="match status" value="1"/>
</dbReference>
<dbReference type="InterPro" id="IPR019024">
    <property type="entry name" value="RNase_H2_suB_wHTH"/>
</dbReference>